<feature type="repeat" description="PPR" evidence="4">
    <location>
        <begin position="324"/>
        <end position="358"/>
    </location>
</feature>
<dbReference type="FunFam" id="1.25.40.10:FF:000309">
    <property type="entry name" value="Pentatricopeptide repeat-containing protein, chloroplastic"/>
    <property type="match status" value="1"/>
</dbReference>
<evidence type="ECO:0000259" key="6">
    <source>
        <dbReference type="Pfam" id="PF14432"/>
    </source>
</evidence>
<evidence type="ECO:0000313" key="8">
    <source>
        <dbReference type="Proteomes" id="UP000626092"/>
    </source>
</evidence>
<dbReference type="SMART" id="SM00369">
    <property type="entry name" value="LRR_TYP"/>
    <property type="match status" value="3"/>
</dbReference>
<dbReference type="GO" id="GO:0008270">
    <property type="term" value="F:zinc ion binding"/>
    <property type="evidence" value="ECO:0007669"/>
    <property type="project" value="InterPro"/>
</dbReference>
<evidence type="ECO:0000256" key="1">
    <source>
        <dbReference type="ARBA" id="ARBA00006643"/>
    </source>
</evidence>
<dbReference type="OrthoDB" id="185373at2759"/>
<dbReference type="Pfam" id="PF13041">
    <property type="entry name" value="PPR_2"/>
    <property type="match status" value="2"/>
</dbReference>
<dbReference type="InterPro" id="IPR046849">
    <property type="entry name" value="E2_motif"/>
</dbReference>
<dbReference type="PANTHER" id="PTHR47926">
    <property type="entry name" value="PENTATRICOPEPTIDE REPEAT-CONTAINING PROTEIN"/>
    <property type="match status" value="1"/>
</dbReference>
<evidence type="ECO:0000256" key="3">
    <source>
        <dbReference type="ARBA" id="ARBA00022737"/>
    </source>
</evidence>
<accession>A0A834FZN8</accession>
<dbReference type="FunFam" id="1.25.40.10:FF:000344">
    <property type="entry name" value="Pentatricopeptide repeat-containing protein"/>
    <property type="match status" value="1"/>
</dbReference>
<evidence type="ECO:0000313" key="7">
    <source>
        <dbReference type="EMBL" id="KAF7120614.1"/>
    </source>
</evidence>
<dbReference type="PANTHER" id="PTHR47926:SF396">
    <property type="entry name" value="PENTATRICOPEPTIDE REPEAT-CONTAINING PROTEIN"/>
    <property type="match status" value="1"/>
</dbReference>
<dbReference type="Gene3D" id="1.25.40.10">
    <property type="entry name" value="Tetratricopeptide repeat domain"/>
    <property type="match status" value="4"/>
</dbReference>
<dbReference type="SMART" id="SM00365">
    <property type="entry name" value="LRR_SD22"/>
    <property type="match status" value="6"/>
</dbReference>
<dbReference type="GO" id="GO:0051707">
    <property type="term" value="P:response to other organism"/>
    <property type="evidence" value="ECO:0007669"/>
    <property type="project" value="UniProtKB-ARBA"/>
</dbReference>
<keyword evidence="3" id="KW-0677">Repeat</keyword>
<keyword evidence="2" id="KW-0433">Leucine-rich repeat</keyword>
<feature type="repeat" description="PPR" evidence="4">
    <location>
        <begin position="122"/>
        <end position="156"/>
    </location>
</feature>
<evidence type="ECO:0000256" key="4">
    <source>
        <dbReference type="PROSITE-ProRule" id="PRU00708"/>
    </source>
</evidence>
<dbReference type="Gene3D" id="3.80.10.10">
    <property type="entry name" value="Ribonuclease Inhibitor"/>
    <property type="match status" value="2"/>
</dbReference>
<comment type="similarity">
    <text evidence="1">Belongs to the PPR family. PCMP-H subfamily.</text>
</comment>
<dbReference type="InterPro" id="IPR001611">
    <property type="entry name" value="Leu-rich_rpt"/>
</dbReference>
<dbReference type="FunFam" id="1.25.40.10:FF:000031">
    <property type="entry name" value="Pentatricopeptide repeat-containing protein mitochondrial"/>
    <property type="match status" value="1"/>
</dbReference>
<dbReference type="InterPro" id="IPR046848">
    <property type="entry name" value="E_motif"/>
</dbReference>
<dbReference type="SUPFAM" id="SSF52058">
    <property type="entry name" value="L domain-like"/>
    <property type="match status" value="1"/>
</dbReference>
<name>A0A834FZN8_RHOSS</name>
<sequence>MASSLSLPKTVTVPSRIQLLLTNPLAPLAFTQHLSSSPLPLNPHRYSSTNINLLDSFNLESFYTSLLSISTSNRQLNQIHAQLFLSGLQANGFIITKFINVCGDLGEIRYARQVFDGFPDPYVHLWNAIIRVYSRHNLFSEAIEMYWRMQVCGVRPDCFTLPPVLKACSGSVAIEAGRVVHGQVFRHGFGSDMFLQNGLVDLYAKCGQIARARVIFDGVYDKTIVSWTSIISGYAQNGQPVEALTIFSEMRKLDVKSDWIALVSILRAYTDVEDLEQGKSIHGCVIKMGLEFEPDLCIGLTAMYAKCGQVMVARSLFDQMEAPNVILWNAMISGYAKNGCAEEAVELFQGMMSKNIRPNLITVISTILACAQVGSLEQARWMDNYVNNTSYRDDVYVSAALIDMYAKCGSVELARKVFNQTRDRDVVVWSAMIVGYGLHGCGKEAIDLFHKLKQAQVHPNDVTFIGLLTACNHSGLVQEGWEFFHKMKEYRIEPRHQHYACVVDLLGRAGYLDWAHDFIMKMPIEPGVTIWGALLSACKIYRHVILGEYAAEKLFSLDPLNTGHYVQLSNLYASARMWNGVAKVRVLMRERGLSKDTGYSMVEVNGKLQAFRMGDKSHPRAKEINEELETLERRIKEAGFIPDTESVLHDLNNEDKEESLCNHSERLAIAYGLISTPPGTTLRITKNLRACVNCHSATKVITKLVGREIVVRDANRFHHFKDGVCSCGDYWVESPDINQLSIVNLPPKPRIYVAEIVAQTRDAVSPSDNRNIAVYFSCQSQVHGQDDLMGIISIGAALPILIWSRGSYAILAIPSYAMACFSLSRKFCNKLTQYVKRFWWSGSPEDAKSIGLMARSYVNQSGMGAWDFKIFTVPIYLRAAFVAIVSDIRALAGELKPSLVWSSRGGRETQKAMTVLSSKRVLEDNHTRDPSAITALTLTLKALTDVSCLSEFKNLERLDLSANNLTSLEGLRSCVNLKWLSVVQNKVQSLKGIEGLTKLTVLNAGKNKLKSMDEIRSLISLRALILNDNEIVTLCPLDQMKELNTLDVDKSVKPYLGGLMFLFEFFLGLVYSAVLSRNPISKIGGSLNQVKSITKLSLSNCQLQSIDSLKSCTELKELRLAHNDIKTLPSELVVNMKLQLLDVGNNSITSWSDLKVLPSLVNLKNLNLQGNPVAEKDKLAKKIRKLAPNLQILNAKPIDKSSKNEKGDRDETVEDYSFTAAKKQGAQKEGKIEQSTTKQNPKHKRMSQTNDDQHDAATDVVIERGLRYKDRKTLGLLEENDTVTEKKLSKKLKVQENEFTNPFVEKQLKHKKDKASRILEAEAANENEDGTEMEKELKRKSKRAKRTEANVIDDGETPFTDLFAITGENSENSAGGLDEKVVRDVSATGGIVTFPGKSKKIKNRAKSSPLQLAPVAEVGLGGQSMWGDE</sequence>
<dbReference type="Proteomes" id="UP000626092">
    <property type="component" value="Unassembled WGS sequence"/>
</dbReference>
<dbReference type="GO" id="GO:0006952">
    <property type="term" value="P:defense response"/>
    <property type="evidence" value="ECO:0007669"/>
    <property type="project" value="UniProtKB-ARBA"/>
</dbReference>
<feature type="region of interest" description="Disordered" evidence="5">
    <location>
        <begin position="1320"/>
        <end position="1353"/>
    </location>
</feature>
<evidence type="ECO:0000256" key="2">
    <source>
        <dbReference type="ARBA" id="ARBA00022614"/>
    </source>
</evidence>
<dbReference type="GO" id="GO:0009451">
    <property type="term" value="P:RNA modification"/>
    <property type="evidence" value="ECO:0007669"/>
    <property type="project" value="InterPro"/>
</dbReference>
<dbReference type="InterPro" id="IPR025875">
    <property type="entry name" value="Leu-rich_rpt_4"/>
</dbReference>
<organism evidence="7 8">
    <name type="scientific">Rhododendron simsii</name>
    <name type="common">Sims's rhododendron</name>
    <dbReference type="NCBI Taxonomy" id="118357"/>
    <lineage>
        <taxon>Eukaryota</taxon>
        <taxon>Viridiplantae</taxon>
        <taxon>Streptophyta</taxon>
        <taxon>Embryophyta</taxon>
        <taxon>Tracheophyta</taxon>
        <taxon>Spermatophyta</taxon>
        <taxon>Magnoliopsida</taxon>
        <taxon>eudicotyledons</taxon>
        <taxon>Gunneridae</taxon>
        <taxon>Pentapetalae</taxon>
        <taxon>asterids</taxon>
        <taxon>Ericales</taxon>
        <taxon>Ericaceae</taxon>
        <taxon>Ericoideae</taxon>
        <taxon>Rhodoreae</taxon>
        <taxon>Rhododendron</taxon>
    </lineage>
</organism>
<protein>
    <recommendedName>
        <fullName evidence="6">DYW domain-containing protein</fullName>
    </recommendedName>
</protein>
<feature type="region of interest" description="Disordered" evidence="5">
    <location>
        <begin position="1220"/>
        <end position="1257"/>
    </location>
</feature>
<keyword evidence="8" id="KW-1185">Reference proteome</keyword>
<dbReference type="EMBL" id="WJXA01000013">
    <property type="protein sequence ID" value="KAF7120614.1"/>
    <property type="molecule type" value="Genomic_DNA"/>
</dbReference>
<feature type="repeat" description="PPR" evidence="4">
    <location>
        <begin position="223"/>
        <end position="257"/>
    </location>
</feature>
<dbReference type="GO" id="GO:0003723">
    <property type="term" value="F:RNA binding"/>
    <property type="evidence" value="ECO:0007669"/>
    <property type="project" value="InterPro"/>
</dbReference>
<dbReference type="Pfam" id="PF14432">
    <property type="entry name" value="DYW_deaminase"/>
    <property type="match status" value="1"/>
</dbReference>
<reference evidence="7" key="1">
    <citation type="submission" date="2019-11" db="EMBL/GenBank/DDBJ databases">
        <authorList>
            <person name="Liu Y."/>
            <person name="Hou J."/>
            <person name="Li T.-Q."/>
            <person name="Guan C.-H."/>
            <person name="Wu X."/>
            <person name="Wu H.-Z."/>
            <person name="Ling F."/>
            <person name="Zhang R."/>
            <person name="Shi X.-G."/>
            <person name="Ren J.-P."/>
            <person name="Chen E.-F."/>
            <person name="Sun J.-M."/>
        </authorList>
    </citation>
    <scope>NUCLEOTIDE SEQUENCE</scope>
    <source>
        <strain evidence="7">Adult_tree_wgs_1</strain>
        <tissue evidence="7">Leaves</tissue>
    </source>
</reference>
<comment type="caution">
    <text evidence="7">The sequence shown here is derived from an EMBL/GenBank/DDBJ whole genome shotgun (WGS) entry which is preliminary data.</text>
</comment>
<dbReference type="PROSITE" id="PS51375">
    <property type="entry name" value="PPR"/>
    <property type="match status" value="5"/>
</dbReference>
<dbReference type="InterPro" id="IPR002885">
    <property type="entry name" value="PPR_rpt"/>
</dbReference>
<evidence type="ECO:0000256" key="5">
    <source>
        <dbReference type="SAM" id="MobiDB-lite"/>
    </source>
</evidence>
<dbReference type="Pfam" id="PF20430">
    <property type="entry name" value="Eplus_motif"/>
    <property type="match status" value="1"/>
</dbReference>
<gene>
    <name evidence="7" type="ORF">RHSIM_Rhsim13G0113500</name>
</gene>
<dbReference type="InterPro" id="IPR046960">
    <property type="entry name" value="PPR_At4g14850-like_plant"/>
</dbReference>
<dbReference type="Pfam" id="PF20431">
    <property type="entry name" value="E_motif"/>
    <property type="match status" value="1"/>
</dbReference>
<dbReference type="NCBIfam" id="TIGR00756">
    <property type="entry name" value="PPR"/>
    <property type="match status" value="4"/>
</dbReference>
<dbReference type="InterPro" id="IPR011990">
    <property type="entry name" value="TPR-like_helical_dom_sf"/>
</dbReference>
<dbReference type="FunFam" id="1.25.40.10:FF:000366">
    <property type="entry name" value="Pentatricopeptide (PPR) repeat-containing protein"/>
    <property type="match status" value="1"/>
</dbReference>
<dbReference type="InterPro" id="IPR032675">
    <property type="entry name" value="LRR_dom_sf"/>
</dbReference>
<feature type="domain" description="DYW" evidence="6">
    <location>
        <begin position="639"/>
        <end position="731"/>
    </location>
</feature>
<feature type="repeat" description="PPR" evidence="4">
    <location>
        <begin position="425"/>
        <end position="459"/>
    </location>
</feature>
<dbReference type="Pfam" id="PF12799">
    <property type="entry name" value="LRR_4"/>
    <property type="match status" value="1"/>
</dbReference>
<dbReference type="PROSITE" id="PS51450">
    <property type="entry name" value="LRR"/>
    <property type="match status" value="4"/>
</dbReference>
<dbReference type="InterPro" id="IPR032867">
    <property type="entry name" value="DYW_dom"/>
</dbReference>
<feature type="repeat" description="PPR" evidence="4">
    <location>
        <begin position="460"/>
        <end position="494"/>
    </location>
</feature>
<dbReference type="InterPro" id="IPR003591">
    <property type="entry name" value="Leu-rich_rpt_typical-subtyp"/>
</dbReference>
<proteinExistence type="inferred from homology"/>
<dbReference type="Pfam" id="PF01535">
    <property type="entry name" value="PPR"/>
    <property type="match status" value="2"/>
</dbReference>